<evidence type="ECO:0000313" key="3">
    <source>
        <dbReference type="Proteomes" id="UP000255367"/>
    </source>
</evidence>
<dbReference type="PIRSF" id="PIRSF003203">
    <property type="entry name" value="AzlD"/>
    <property type="match status" value="1"/>
</dbReference>
<feature type="transmembrane region" description="Helical" evidence="1">
    <location>
        <begin position="37"/>
        <end position="56"/>
    </location>
</feature>
<dbReference type="Pfam" id="PF05437">
    <property type="entry name" value="AzlD"/>
    <property type="match status" value="1"/>
</dbReference>
<dbReference type="EMBL" id="UHIO01000001">
    <property type="protein sequence ID" value="SUP43125.1"/>
    <property type="molecule type" value="Genomic_DNA"/>
</dbReference>
<dbReference type="Proteomes" id="UP000255367">
    <property type="component" value="Unassembled WGS sequence"/>
</dbReference>
<dbReference type="AlphaFoldDB" id="A0A380NM54"/>
<organism evidence="2 3">
    <name type="scientific">Veillonella criceti</name>
    <dbReference type="NCBI Taxonomy" id="103891"/>
    <lineage>
        <taxon>Bacteria</taxon>
        <taxon>Bacillati</taxon>
        <taxon>Bacillota</taxon>
        <taxon>Negativicutes</taxon>
        <taxon>Veillonellales</taxon>
        <taxon>Veillonellaceae</taxon>
        <taxon>Veillonella</taxon>
    </lineage>
</organism>
<evidence type="ECO:0000313" key="2">
    <source>
        <dbReference type="EMBL" id="SUP43125.1"/>
    </source>
</evidence>
<dbReference type="InterPro" id="IPR008407">
    <property type="entry name" value="Brnchd-chn_aa_trnsp_AzlD"/>
</dbReference>
<proteinExistence type="predicted"/>
<feature type="transmembrane region" description="Helical" evidence="1">
    <location>
        <begin position="6"/>
        <end position="28"/>
    </location>
</feature>
<gene>
    <name evidence="2" type="ORF">NCTC12020_01071</name>
</gene>
<feature type="transmembrane region" description="Helical" evidence="1">
    <location>
        <begin position="68"/>
        <end position="85"/>
    </location>
</feature>
<reference evidence="2 3" key="1">
    <citation type="submission" date="2018-06" db="EMBL/GenBank/DDBJ databases">
        <authorList>
            <consortium name="Pathogen Informatics"/>
            <person name="Doyle S."/>
        </authorList>
    </citation>
    <scope>NUCLEOTIDE SEQUENCE [LARGE SCALE GENOMIC DNA]</scope>
    <source>
        <strain evidence="2 3">NCTC12020</strain>
    </source>
</reference>
<name>A0A380NM54_9FIRM</name>
<accession>A0A380NM54</accession>
<sequence length="110" mass="12042">MSSWEMVITIGAVVLGTMATRFTPFLIFSKTTKPPALITYLGTVLPAAVMGLLVVYSLKDVTVWDYPHGLPEVLAIVALVVIHLIKHNMLLSIATGTIVYMVLIQQVFVK</sequence>
<dbReference type="RefSeq" id="WP_115310255.1">
    <property type="nucleotide sequence ID" value="NZ_UHIO01000001.1"/>
</dbReference>
<keyword evidence="1" id="KW-1133">Transmembrane helix</keyword>
<keyword evidence="3" id="KW-1185">Reference proteome</keyword>
<evidence type="ECO:0000256" key="1">
    <source>
        <dbReference type="SAM" id="Phobius"/>
    </source>
</evidence>
<protein>
    <submittedName>
        <fullName evidence="2">Predicted membrane protein</fullName>
    </submittedName>
</protein>
<dbReference type="OrthoDB" id="308265at2"/>
<keyword evidence="1" id="KW-0472">Membrane</keyword>
<keyword evidence="1" id="KW-0812">Transmembrane</keyword>
<feature type="transmembrane region" description="Helical" evidence="1">
    <location>
        <begin position="90"/>
        <end position="109"/>
    </location>
</feature>